<feature type="region of interest" description="Disordered" evidence="1">
    <location>
        <begin position="1"/>
        <end position="128"/>
    </location>
</feature>
<name>A0A9J6B3K9_SOLCO</name>
<feature type="compositionally biased region" description="Low complexity" evidence="1">
    <location>
        <begin position="95"/>
        <end position="107"/>
    </location>
</feature>
<feature type="compositionally biased region" description="Polar residues" evidence="1">
    <location>
        <begin position="283"/>
        <end position="292"/>
    </location>
</feature>
<sequence>MQQSKEYVRTQPNSTIKEAAGKSVNFAPNNYDHNFPPFNNSHSSQNVHEKGQLVVQNRAKEQSKNSIQKGPGIDSSIPPPIKVSSNYDTYKPNHQRNNQSSPRQNQNKLSVNSSSTRNVNHQIPNLAPPTVTQSLATRLRANQIKNDTPLDITSPIISTRQGYPYITFHEEDFMFKMPGRCKYTLLGKFTNAIPKMEVIRRSFIAQTQLTGGVRIVHFNSRHIYIDLDNEVDHISVWTKQRMFIAGHLMKLQGHIIGECPMKERDEEIKKRKEEEAVKKGQEKQLNQVPKGNQQHEDSRAKAHSHRQTNTRGPAEEYTMQKEEQWQTQTRRKIKLNSKIRIQISIPPSPIIVEIEQCVANEVPTPVIPSILAEEVVGGRMAVKEKTTNMQEGEPMGRELPHVLHKNQTADLKIDLQAPATTASAVQ</sequence>
<feature type="compositionally biased region" description="Polar residues" evidence="1">
    <location>
        <begin position="1"/>
        <end position="16"/>
    </location>
</feature>
<evidence type="ECO:0000313" key="4">
    <source>
        <dbReference type="Proteomes" id="UP000824120"/>
    </source>
</evidence>
<protein>
    <recommendedName>
        <fullName evidence="2">DUF4283 domain-containing protein</fullName>
    </recommendedName>
</protein>
<dbReference type="Proteomes" id="UP000824120">
    <property type="component" value="Chromosome 1"/>
</dbReference>
<evidence type="ECO:0000313" key="3">
    <source>
        <dbReference type="EMBL" id="KAG5631318.1"/>
    </source>
</evidence>
<gene>
    <name evidence="3" type="ORF">H5410_003035</name>
</gene>
<organism evidence="3 4">
    <name type="scientific">Solanum commersonii</name>
    <name type="common">Commerson's wild potato</name>
    <name type="synonym">Commerson's nightshade</name>
    <dbReference type="NCBI Taxonomy" id="4109"/>
    <lineage>
        <taxon>Eukaryota</taxon>
        <taxon>Viridiplantae</taxon>
        <taxon>Streptophyta</taxon>
        <taxon>Embryophyta</taxon>
        <taxon>Tracheophyta</taxon>
        <taxon>Spermatophyta</taxon>
        <taxon>Magnoliopsida</taxon>
        <taxon>eudicotyledons</taxon>
        <taxon>Gunneridae</taxon>
        <taxon>Pentapetalae</taxon>
        <taxon>asterids</taxon>
        <taxon>lamiids</taxon>
        <taxon>Solanales</taxon>
        <taxon>Solanaceae</taxon>
        <taxon>Solanoideae</taxon>
        <taxon>Solaneae</taxon>
        <taxon>Solanum</taxon>
    </lineage>
</organism>
<feature type="domain" description="DUF4283" evidence="2">
    <location>
        <begin position="179"/>
        <end position="252"/>
    </location>
</feature>
<feature type="compositionally biased region" description="Polar residues" evidence="1">
    <location>
        <begin position="108"/>
        <end position="123"/>
    </location>
</feature>
<reference evidence="3 4" key="1">
    <citation type="submission" date="2020-09" db="EMBL/GenBank/DDBJ databases">
        <title>De no assembly of potato wild relative species, Solanum commersonii.</title>
        <authorList>
            <person name="Cho K."/>
        </authorList>
    </citation>
    <scope>NUCLEOTIDE SEQUENCE [LARGE SCALE GENOMIC DNA]</scope>
    <source>
        <strain evidence="3">LZ3.2</strain>
        <tissue evidence="3">Leaf</tissue>
    </source>
</reference>
<accession>A0A9J6B3K9</accession>
<dbReference type="AlphaFoldDB" id="A0A9J6B3K9"/>
<dbReference type="EMBL" id="JACXVP010000001">
    <property type="protein sequence ID" value="KAG5631318.1"/>
    <property type="molecule type" value="Genomic_DNA"/>
</dbReference>
<dbReference type="InterPro" id="IPR025558">
    <property type="entry name" value="DUF4283"/>
</dbReference>
<feature type="region of interest" description="Disordered" evidence="1">
    <location>
        <begin position="266"/>
        <end position="322"/>
    </location>
</feature>
<dbReference type="Pfam" id="PF14111">
    <property type="entry name" value="DUF4283"/>
    <property type="match status" value="1"/>
</dbReference>
<keyword evidence="4" id="KW-1185">Reference proteome</keyword>
<feature type="compositionally biased region" description="Basic and acidic residues" evidence="1">
    <location>
        <begin position="266"/>
        <end position="282"/>
    </location>
</feature>
<evidence type="ECO:0000259" key="2">
    <source>
        <dbReference type="Pfam" id="PF14111"/>
    </source>
</evidence>
<dbReference type="OrthoDB" id="1295621at2759"/>
<proteinExistence type="predicted"/>
<feature type="compositionally biased region" description="Polar residues" evidence="1">
    <location>
        <begin position="26"/>
        <end position="46"/>
    </location>
</feature>
<comment type="caution">
    <text evidence="3">The sequence shown here is derived from an EMBL/GenBank/DDBJ whole genome shotgun (WGS) entry which is preliminary data.</text>
</comment>
<evidence type="ECO:0000256" key="1">
    <source>
        <dbReference type="SAM" id="MobiDB-lite"/>
    </source>
</evidence>